<dbReference type="InterPro" id="IPR052343">
    <property type="entry name" value="Retrotransposon-Effector_Assoc"/>
</dbReference>
<organism evidence="1">
    <name type="scientific">Sesamum latifolium</name>
    <dbReference type="NCBI Taxonomy" id="2727402"/>
    <lineage>
        <taxon>Eukaryota</taxon>
        <taxon>Viridiplantae</taxon>
        <taxon>Streptophyta</taxon>
        <taxon>Embryophyta</taxon>
        <taxon>Tracheophyta</taxon>
        <taxon>Spermatophyta</taxon>
        <taxon>Magnoliopsida</taxon>
        <taxon>eudicotyledons</taxon>
        <taxon>Gunneridae</taxon>
        <taxon>Pentapetalae</taxon>
        <taxon>asterids</taxon>
        <taxon>lamiids</taxon>
        <taxon>Lamiales</taxon>
        <taxon>Pedaliaceae</taxon>
        <taxon>Sesamum</taxon>
    </lineage>
</organism>
<gene>
    <name evidence="1" type="ORF">Slati_0857500</name>
</gene>
<dbReference type="AlphaFoldDB" id="A0AAW2XNL6"/>
<proteinExistence type="predicted"/>
<protein>
    <recommendedName>
        <fullName evidence="2">Reverse transcriptase domain-containing protein</fullName>
    </recommendedName>
</protein>
<reference evidence="1" key="2">
    <citation type="journal article" date="2024" name="Plant">
        <title>Genomic evolution and insights into agronomic trait innovations of Sesamum species.</title>
        <authorList>
            <person name="Miao H."/>
            <person name="Wang L."/>
            <person name="Qu L."/>
            <person name="Liu H."/>
            <person name="Sun Y."/>
            <person name="Le M."/>
            <person name="Wang Q."/>
            <person name="Wei S."/>
            <person name="Zheng Y."/>
            <person name="Lin W."/>
            <person name="Duan Y."/>
            <person name="Cao H."/>
            <person name="Xiong S."/>
            <person name="Wang X."/>
            <person name="Wei L."/>
            <person name="Li C."/>
            <person name="Ma Q."/>
            <person name="Ju M."/>
            <person name="Zhao R."/>
            <person name="Li G."/>
            <person name="Mu C."/>
            <person name="Tian Q."/>
            <person name="Mei H."/>
            <person name="Zhang T."/>
            <person name="Gao T."/>
            <person name="Zhang H."/>
        </authorList>
    </citation>
    <scope>NUCLEOTIDE SEQUENCE</scope>
    <source>
        <strain evidence="1">KEN1</strain>
    </source>
</reference>
<comment type="caution">
    <text evidence="1">The sequence shown here is derived from an EMBL/GenBank/DDBJ whole genome shotgun (WGS) entry which is preliminary data.</text>
</comment>
<reference evidence="1" key="1">
    <citation type="submission" date="2020-06" db="EMBL/GenBank/DDBJ databases">
        <authorList>
            <person name="Li T."/>
            <person name="Hu X."/>
            <person name="Zhang T."/>
            <person name="Song X."/>
            <person name="Zhang H."/>
            <person name="Dai N."/>
            <person name="Sheng W."/>
            <person name="Hou X."/>
            <person name="Wei L."/>
        </authorList>
    </citation>
    <scope>NUCLEOTIDE SEQUENCE</scope>
    <source>
        <strain evidence="1">KEN1</strain>
        <tissue evidence="1">Leaf</tissue>
    </source>
</reference>
<dbReference type="PANTHER" id="PTHR46890:SF48">
    <property type="entry name" value="RNA-DIRECTED DNA POLYMERASE"/>
    <property type="match status" value="1"/>
</dbReference>
<evidence type="ECO:0000313" key="1">
    <source>
        <dbReference type="EMBL" id="KAL0455183.1"/>
    </source>
</evidence>
<dbReference type="PANTHER" id="PTHR46890">
    <property type="entry name" value="NON-LTR RETROLELEMENT REVERSE TRANSCRIPTASE-LIKE PROTEIN-RELATED"/>
    <property type="match status" value="1"/>
</dbReference>
<dbReference type="EMBL" id="JACGWN010000003">
    <property type="protein sequence ID" value="KAL0455183.1"/>
    <property type="molecule type" value="Genomic_DNA"/>
</dbReference>
<evidence type="ECO:0008006" key="2">
    <source>
        <dbReference type="Google" id="ProtNLM"/>
    </source>
</evidence>
<sequence length="185" mass="20979">MEDDREITNPTDLKESAANHFKNLLTAETRSYVEPNFPFLFPQIPKSMSRELCVSPTLEKVKEVVFSINKDNAARPDGFTSTFYQSCWEFIAKDIWEASKDFFAGTPMPRSTSTIITLIPKIDSPQSWSDFKPIFLCNVTNKIMTKLLYNKLAPLLPTLISPSQNGFVHGRLIGDNILMAQELIL</sequence>
<name>A0AAW2XNL6_9LAMI</name>
<accession>A0AAW2XNL6</accession>